<reference evidence="3" key="1">
    <citation type="submission" date="2020-10" db="EMBL/GenBank/DDBJ databases">
        <title>High-Quality Genome Resource of Clonostachys rosea strain S41 by Oxford Nanopore Long-Read Sequencing.</title>
        <authorList>
            <person name="Wang H."/>
        </authorList>
    </citation>
    <scope>NUCLEOTIDE SEQUENCE</scope>
    <source>
        <strain evidence="3">S41</strain>
    </source>
</reference>
<dbReference type="EMBL" id="JADCTT010000016">
    <property type="protein sequence ID" value="KAF9743679.1"/>
    <property type="molecule type" value="Genomic_DNA"/>
</dbReference>
<dbReference type="Gene3D" id="3.40.50.2000">
    <property type="entry name" value="Glycogen Phosphorylase B"/>
    <property type="match status" value="2"/>
</dbReference>
<protein>
    <recommendedName>
        <fullName evidence="2">Erythromycin biosynthesis protein CIII-like C-terminal domain-containing protein</fullName>
    </recommendedName>
</protein>
<keyword evidence="1" id="KW-0812">Transmembrane</keyword>
<feature type="transmembrane region" description="Helical" evidence="1">
    <location>
        <begin position="7"/>
        <end position="24"/>
    </location>
</feature>
<evidence type="ECO:0000259" key="2">
    <source>
        <dbReference type="Pfam" id="PF06722"/>
    </source>
</evidence>
<name>A0A8H7K2S2_BIOOC</name>
<sequence>MAVKNRVFLLAPIVLGLSILYVFLPKGGTEPAAPVLPGRNNTALFITTEASGLSNVHLAATTSLLEKHPSVEIHFASFPKLREKLNRISSAAEGNTRPIEFHELPGLDMTNAVLRQWKNFDYLISPPAFRGLKKTLRDYGVISTSWEPEEHYAIYKRLLEIVEEVDPAIIVLDAVFAPAGDLVANVNRRFTFLSPNTANELFAMDQPWGAGFWKYPALASGYPYPVPWNLVPSNIWLQIRMIVGLLTNPRIVAMQKYLKGRGVKNPIQPGFGVPGVPAIIATFPEANLPLEVVPDTARFCGPVVADAATVEEQDPELASWLKQGPTMMVNLGSLVQYSQERASIMVEAIRIVLVSAENSQVLWKFRKAEKYGDEVFDPVREYISNGRLRVETWLNVDPISLLQTGDIAVSVHHGGAGCFHEAIFAGVPQVILPLWFDLYNAGRTVEYLGIGIWPGQEVTPDWEAESLAKGFLEALTGESSKSLQSKARSLAETARNYGGRHAAANYIADIAAQGQVSVEV</sequence>
<dbReference type="Proteomes" id="UP000616885">
    <property type="component" value="Unassembled WGS sequence"/>
</dbReference>
<gene>
    <name evidence="3" type="ORF">IM811_006019</name>
</gene>
<dbReference type="PANTHER" id="PTHR48050:SF13">
    <property type="entry name" value="STEROL 3-BETA-GLUCOSYLTRANSFERASE UGT80A2"/>
    <property type="match status" value="1"/>
</dbReference>
<keyword evidence="1" id="KW-0472">Membrane</keyword>
<evidence type="ECO:0000256" key="1">
    <source>
        <dbReference type="SAM" id="Phobius"/>
    </source>
</evidence>
<organism evidence="3 4">
    <name type="scientific">Bionectria ochroleuca</name>
    <name type="common">Gliocladium roseum</name>
    <dbReference type="NCBI Taxonomy" id="29856"/>
    <lineage>
        <taxon>Eukaryota</taxon>
        <taxon>Fungi</taxon>
        <taxon>Dikarya</taxon>
        <taxon>Ascomycota</taxon>
        <taxon>Pezizomycotina</taxon>
        <taxon>Sordariomycetes</taxon>
        <taxon>Hypocreomycetidae</taxon>
        <taxon>Hypocreales</taxon>
        <taxon>Bionectriaceae</taxon>
        <taxon>Clonostachys</taxon>
    </lineage>
</organism>
<dbReference type="Pfam" id="PF06722">
    <property type="entry name" value="EryCIII-like_C"/>
    <property type="match status" value="1"/>
</dbReference>
<dbReference type="InterPro" id="IPR050426">
    <property type="entry name" value="Glycosyltransferase_28"/>
</dbReference>
<evidence type="ECO:0000313" key="4">
    <source>
        <dbReference type="Proteomes" id="UP000616885"/>
    </source>
</evidence>
<dbReference type="GO" id="GO:0016757">
    <property type="term" value="F:glycosyltransferase activity"/>
    <property type="evidence" value="ECO:0007669"/>
    <property type="project" value="UniProtKB-ARBA"/>
</dbReference>
<dbReference type="SUPFAM" id="SSF53756">
    <property type="entry name" value="UDP-Glycosyltransferase/glycogen phosphorylase"/>
    <property type="match status" value="1"/>
</dbReference>
<dbReference type="InterPro" id="IPR010610">
    <property type="entry name" value="EryCIII-like_C"/>
</dbReference>
<keyword evidence="1" id="KW-1133">Transmembrane helix</keyword>
<accession>A0A8H7K2S2</accession>
<dbReference type="PANTHER" id="PTHR48050">
    <property type="entry name" value="STEROL 3-BETA-GLUCOSYLTRANSFERASE"/>
    <property type="match status" value="1"/>
</dbReference>
<dbReference type="AlphaFoldDB" id="A0A8H7K2S2"/>
<feature type="domain" description="Erythromycin biosynthesis protein CIII-like C-terminal" evidence="2">
    <location>
        <begin position="400"/>
        <end position="471"/>
    </location>
</feature>
<comment type="caution">
    <text evidence="3">The sequence shown here is derived from an EMBL/GenBank/DDBJ whole genome shotgun (WGS) entry which is preliminary data.</text>
</comment>
<evidence type="ECO:0000313" key="3">
    <source>
        <dbReference type="EMBL" id="KAF9743679.1"/>
    </source>
</evidence>
<proteinExistence type="predicted"/>